<evidence type="ECO:0000313" key="2">
    <source>
        <dbReference type="EMBL" id="TYI28319.1"/>
    </source>
</evidence>
<name>A0A5D2QIV8_GOSTO</name>
<keyword evidence="3" id="KW-1185">Reference proteome</keyword>
<keyword evidence="1" id="KW-1133">Transmembrane helix</keyword>
<keyword evidence="1" id="KW-0472">Membrane</keyword>
<organism evidence="2 3">
    <name type="scientific">Gossypium tomentosum</name>
    <name type="common">Hawaiian cotton</name>
    <name type="synonym">Gossypium sandvicense</name>
    <dbReference type="NCBI Taxonomy" id="34277"/>
    <lineage>
        <taxon>Eukaryota</taxon>
        <taxon>Viridiplantae</taxon>
        <taxon>Streptophyta</taxon>
        <taxon>Embryophyta</taxon>
        <taxon>Tracheophyta</taxon>
        <taxon>Spermatophyta</taxon>
        <taxon>Magnoliopsida</taxon>
        <taxon>eudicotyledons</taxon>
        <taxon>Gunneridae</taxon>
        <taxon>Pentapetalae</taxon>
        <taxon>rosids</taxon>
        <taxon>malvids</taxon>
        <taxon>Malvales</taxon>
        <taxon>Malvaceae</taxon>
        <taxon>Malvoideae</taxon>
        <taxon>Gossypium</taxon>
    </lineage>
</organism>
<feature type="transmembrane region" description="Helical" evidence="1">
    <location>
        <begin position="26"/>
        <end position="44"/>
    </location>
</feature>
<dbReference type="Proteomes" id="UP000322667">
    <property type="component" value="Chromosome A05"/>
</dbReference>
<accession>A0A5D2QIV8</accession>
<reference evidence="2 3" key="1">
    <citation type="submission" date="2019-07" db="EMBL/GenBank/DDBJ databases">
        <title>WGS assembly of Gossypium tomentosum.</title>
        <authorList>
            <person name="Chen Z.J."/>
            <person name="Sreedasyam A."/>
            <person name="Ando A."/>
            <person name="Song Q."/>
            <person name="De L."/>
            <person name="Hulse-Kemp A."/>
            <person name="Ding M."/>
            <person name="Ye W."/>
            <person name="Kirkbride R."/>
            <person name="Jenkins J."/>
            <person name="Plott C."/>
            <person name="Lovell J."/>
            <person name="Lin Y.-M."/>
            <person name="Vaughn R."/>
            <person name="Liu B."/>
            <person name="Li W."/>
            <person name="Simpson S."/>
            <person name="Scheffler B."/>
            <person name="Saski C."/>
            <person name="Grover C."/>
            <person name="Hu G."/>
            <person name="Conover J."/>
            <person name="Carlson J."/>
            <person name="Shu S."/>
            <person name="Boston L."/>
            <person name="Williams M."/>
            <person name="Peterson D."/>
            <person name="Mcgee K."/>
            <person name="Jones D."/>
            <person name="Wendel J."/>
            <person name="Stelly D."/>
            <person name="Grimwood J."/>
            <person name="Schmutz J."/>
        </authorList>
    </citation>
    <scope>NUCLEOTIDE SEQUENCE [LARGE SCALE GENOMIC DNA]</scope>
    <source>
        <strain evidence="2">7179.01</strain>
    </source>
</reference>
<evidence type="ECO:0000256" key="1">
    <source>
        <dbReference type="SAM" id="Phobius"/>
    </source>
</evidence>
<sequence length="110" mass="13227">MGNWMLIRKANPNIRRVYSVSDHSNAGAIFVLFFIFIFWVRFNYIDIKKAQIQLLLISNSPNIELDFEFVEFRSYLLSKSYKYVYFKINELVILILDAFNNIYVHQYLLD</sequence>
<proteinExistence type="predicted"/>
<gene>
    <name evidence="2" type="ORF">ES332_A05G236700v1</name>
</gene>
<keyword evidence="1" id="KW-0812">Transmembrane</keyword>
<dbReference type="AlphaFoldDB" id="A0A5D2QIV8"/>
<protein>
    <submittedName>
        <fullName evidence="2">Uncharacterized protein</fullName>
    </submittedName>
</protein>
<dbReference type="EMBL" id="CM017614">
    <property type="protein sequence ID" value="TYI28319.1"/>
    <property type="molecule type" value="Genomic_DNA"/>
</dbReference>
<evidence type="ECO:0000313" key="3">
    <source>
        <dbReference type="Proteomes" id="UP000322667"/>
    </source>
</evidence>